<sequence length="398" mass="45098">MNTHRLISLFVMLPMFMYTGAQNLMRNLSYGFRLERGHLIPGDKYGKDLIRTNGFGSYILSATYRADSATATPYDLTFGYPGIEAGVILSDYSRSTLGRPGRDHTSCIGYIIGLYGRFNRDLLQLPSFRLGYSISNGIGYCTRPYSYPSNVDNEFIGSPLSIYFATSLYAAFRFHPRFEFMCAYGLRHFSNSALSRPNKGANTLGTSIGLRYYPSADEKPTYRLYNSTDSPKGIYFDISAGCNLHTMIETWYLHQSSPSTVPDRFPVRPSFATSLSAMYRYHLKFSSGISLDYMYAGYYAEASRIDSNKGVTGYHYSPHVLGVSLRHEVRYRRIALGAGFGWYLHRRLGQMGETMAKPYYETIGLRYYIPSTPLYVSYDVHAHLLRADAMQFNLGVCL</sequence>
<organism evidence="1 2">
    <name type="scientific">Candidatus Phocaeicola faecigallinarum</name>
    <dbReference type="NCBI Taxonomy" id="2838732"/>
    <lineage>
        <taxon>Bacteria</taxon>
        <taxon>Pseudomonadati</taxon>
        <taxon>Bacteroidota</taxon>
        <taxon>Bacteroidia</taxon>
        <taxon>Bacteroidales</taxon>
        <taxon>Bacteroidaceae</taxon>
        <taxon>Phocaeicola</taxon>
    </lineage>
</organism>
<dbReference type="EMBL" id="JAHLFW010000079">
    <property type="protein sequence ID" value="MBU3838542.1"/>
    <property type="molecule type" value="Genomic_DNA"/>
</dbReference>
<dbReference type="Pfam" id="PF09411">
    <property type="entry name" value="PagL"/>
    <property type="match status" value="1"/>
</dbReference>
<protein>
    <submittedName>
        <fullName evidence="1">Acyloxyacyl hydrolase</fullName>
    </submittedName>
</protein>
<gene>
    <name evidence="1" type="ORF">H9777_09595</name>
</gene>
<dbReference type="InterPro" id="IPR018550">
    <property type="entry name" value="Lipid-A_deacylase-rel"/>
</dbReference>
<accession>A0A948WW37</accession>
<proteinExistence type="predicted"/>
<dbReference type="GO" id="GO:0016787">
    <property type="term" value="F:hydrolase activity"/>
    <property type="evidence" value="ECO:0007669"/>
    <property type="project" value="UniProtKB-KW"/>
</dbReference>
<dbReference type="Gene3D" id="2.40.160.20">
    <property type="match status" value="1"/>
</dbReference>
<dbReference type="Proteomes" id="UP000783796">
    <property type="component" value="Unassembled WGS sequence"/>
</dbReference>
<evidence type="ECO:0000313" key="2">
    <source>
        <dbReference type="Proteomes" id="UP000783796"/>
    </source>
</evidence>
<evidence type="ECO:0000313" key="1">
    <source>
        <dbReference type="EMBL" id="MBU3838542.1"/>
    </source>
</evidence>
<reference evidence="1" key="1">
    <citation type="journal article" date="2021" name="PeerJ">
        <title>Extensive microbial diversity within the chicken gut microbiome revealed by metagenomics and culture.</title>
        <authorList>
            <person name="Gilroy R."/>
            <person name="Ravi A."/>
            <person name="Getino M."/>
            <person name="Pursley I."/>
            <person name="Horton D.L."/>
            <person name="Alikhan N.F."/>
            <person name="Baker D."/>
            <person name="Gharbi K."/>
            <person name="Hall N."/>
            <person name="Watson M."/>
            <person name="Adriaenssens E.M."/>
            <person name="Foster-Nyarko E."/>
            <person name="Jarju S."/>
            <person name="Secka A."/>
            <person name="Antonio M."/>
            <person name="Oren A."/>
            <person name="Chaudhuri R.R."/>
            <person name="La Ragione R."/>
            <person name="Hildebrand F."/>
            <person name="Pallen M.J."/>
        </authorList>
    </citation>
    <scope>NUCLEOTIDE SEQUENCE</scope>
    <source>
        <strain evidence="1">G4-2901</strain>
    </source>
</reference>
<dbReference type="AlphaFoldDB" id="A0A948WW37"/>
<comment type="caution">
    <text evidence="1">The sequence shown here is derived from an EMBL/GenBank/DDBJ whole genome shotgun (WGS) entry which is preliminary data.</text>
</comment>
<reference evidence="1" key="2">
    <citation type="submission" date="2021-04" db="EMBL/GenBank/DDBJ databases">
        <authorList>
            <person name="Gilroy R."/>
        </authorList>
    </citation>
    <scope>NUCLEOTIDE SEQUENCE</scope>
    <source>
        <strain evidence="1">G4-2901</strain>
    </source>
</reference>
<name>A0A948WW37_9BACT</name>
<keyword evidence="1" id="KW-0378">Hydrolase</keyword>